<dbReference type="OrthoDB" id="407355at2759"/>
<comment type="caution">
    <text evidence="9">The sequence shown here is derived from an EMBL/GenBank/DDBJ whole genome shotgun (WGS) entry which is preliminary data.</text>
</comment>
<feature type="chain" id="PRO_5012214808" evidence="7">
    <location>
        <begin position="20"/>
        <end position="321"/>
    </location>
</feature>
<dbReference type="InterPro" id="IPR011330">
    <property type="entry name" value="Glyco_hydro/deAcase_b/a-brl"/>
</dbReference>
<keyword evidence="3 7" id="KW-0732">Signal</keyword>
<evidence type="ECO:0000256" key="3">
    <source>
        <dbReference type="ARBA" id="ARBA00022729"/>
    </source>
</evidence>
<comment type="cofactor">
    <cofactor evidence="1">
        <name>Co(2+)</name>
        <dbReference type="ChEBI" id="CHEBI:48828"/>
    </cofactor>
</comment>
<evidence type="ECO:0000256" key="7">
    <source>
        <dbReference type="SAM" id="SignalP"/>
    </source>
</evidence>
<dbReference type="STRING" id="1314790.A0A1Y1YLF7"/>
<evidence type="ECO:0000256" key="5">
    <source>
        <dbReference type="ARBA" id="ARBA00023277"/>
    </source>
</evidence>
<dbReference type="Pfam" id="PF01522">
    <property type="entry name" value="Polysacc_deac_1"/>
    <property type="match status" value="1"/>
</dbReference>
<evidence type="ECO:0000313" key="9">
    <source>
        <dbReference type="EMBL" id="ORX98414.1"/>
    </source>
</evidence>
<dbReference type="InParanoid" id="A0A1Y1YLF7"/>
<accession>A0A1Y1YLF7</accession>
<evidence type="ECO:0000259" key="8">
    <source>
        <dbReference type="PROSITE" id="PS51677"/>
    </source>
</evidence>
<dbReference type="GO" id="GO:0046872">
    <property type="term" value="F:metal ion binding"/>
    <property type="evidence" value="ECO:0007669"/>
    <property type="project" value="UniProtKB-KW"/>
</dbReference>
<dbReference type="InterPro" id="IPR002509">
    <property type="entry name" value="NODB_dom"/>
</dbReference>
<keyword evidence="10" id="KW-1185">Reference proteome</keyword>
<name>A0A1Y1YLF7_9FUNG</name>
<keyword evidence="5" id="KW-0119">Carbohydrate metabolism</keyword>
<dbReference type="Proteomes" id="UP000193498">
    <property type="component" value="Unassembled WGS sequence"/>
</dbReference>
<dbReference type="SUPFAM" id="SSF88713">
    <property type="entry name" value="Glycoside hydrolase/deacetylase"/>
    <property type="match status" value="1"/>
</dbReference>
<evidence type="ECO:0000256" key="1">
    <source>
        <dbReference type="ARBA" id="ARBA00001941"/>
    </source>
</evidence>
<dbReference type="GO" id="GO:0016810">
    <property type="term" value="F:hydrolase activity, acting on carbon-nitrogen (but not peptide) bonds"/>
    <property type="evidence" value="ECO:0007669"/>
    <property type="project" value="InterPro"/>
</dbReference>
<dbReference type="Gene3D" id="3.20.20.370">
    <property type="entry name" value="Glycoside hydrolase/deacetylase"/>
    <property type="match status" value="1"/>
</dbReference>
<keyword evidence="2" id="KW-0479">Metal-binding</keyword>
<proteinExistence type="predicted"/>
<dbReference type="EMBL" id="MCFE01000114">
    <property type="protein sequence ID" value="ORX98414.1"/>
    <property type="molecule type" value="Genomic_DNA"/>
</dbReference>
<feature type="domain" description="NodB homology" evidence="8">
    <location>
        <begin position="34"/>
        <end position="227"/>
    </location>
</feature>
<evidence type="ECO:0000256" key="2">
    <source>
        <dbReference type="ARBA" id="ARBA00022723"/>
    </source>
</evidence>
<evidence type="ECO:0000256" key="4">
    <source>
        <dbReference type="ARBA" id="ARBA00022801"/>
    </source>
</evidence>
<organism evidence="9 10">
    <name type="scientific">Basidiobolus meristosporus CBS 931.73</name>
    <dbReference type="NCBI Taxonomy" id="1314790"/>
    <lineage>
        <taxon>Eukaryota</taxon>
        <taxon>Fungi</taxon>
        <taxon>Fungi incertae sedis</taxon>
        <taxon>Zoopagomycota</taxon>
        <taxon>Entomophthoromycotina</taxon>
        <taxon>Basidiobolomycetes</taxon>
        <taxon>Basidiobolales</taxon>
        <taxon>Basidiobolaceae</taxon>
        <taxon>Basidiobolus</taxon>
    </lineage>
</organism>
<dbReference type="GO" id="GO:0005975">
    <property type="term" value="P:carbohydrate metabolic process"/>
    <property type="evidence" value="ECO:0007669"/>
    <property type="project" value="InterPro"/>
</dbReference>
<keyword evidence="4 9" id="KW-0378">Hydrolase</keyword>
<gene>
    <name evidence="9" type="ORF">K493DRAFT_299956</name>
</gene>
<dbReference type="PANTHER" id="PTHR46471:SF2">
    <property type="entry name" value="CHITIN DEACETYLASE-RELATED"/>
    <property type="match status" value="1"/>
</dbReference>
<feature type="region of interest" description="Disordered" evidence="6">
    <location>
        <begin position="244"/>
        <end position="266"/>
    </location>
</feature>
<dbReference type="PROSITE" id="PS51677">
    <property type="entry name" value="NODB"/>
    <property type="match status" value="1"/>
</dbReference>
<reference evidence="9 10" key="1">
    <citation type="submission" date="2016-07" db="EMBL/GenBank/DDBJ databases">
        <title>Pervasive Adenine N6-methylation of Active Genes in Fungi.</title>
        <authorList>
            <consortium name="DOE Joint Genome Institute"/>
            <person name="Mondo S.J."/>
            <person name="Dannebaum R.O."/>
            <person name="Kuo R.C."/>
            <person name="Labutti K."/>
            <person name="Haridas S."/>
            <person name="Kuo A."/>
            <person name="Salamov A."/>
            <person name="Ahrendt S.R."/>
            <person name="Lipzen A."/>
            <person name="Sullivan W."/>
            <person name="Andreopoulos W.B."/>
            <person name="Clum A."/>
            <person name="Lindquist E."/>
            <person name="Daum C."/>
            <person name="Ramamoorthy G.K."/>
            <person name="Gryganskyi A."/>
            <person name="Culley D."/>
            <person name="Magnuson J.K."/>
            <person name="James T.Y."/>
            <person name="O'Malley M.A."/>
            <person name="Stajich J.E."/>
            <person name="Spatafora J.W."/>
            <person name="Visel A."/>
            <person name="Grigoriev I.V."/>
        </authorList>
    </citation>
    <scope>NUCLEOTIDE SEQUENCE [LARGE SCALE GENOMIC DNA]</scope>
    <source>
        <strain evidence="9 10">CBS 931.73</strain>
    </source>
</reference>
<sequence length="321" mass="35526">MVRFEITLLITALVAGAKGQDVGGGIVLRCAKPGTFAMTFDDGNGLIGPSPFTPQLLDILKERSIRATFFVLGTHVRNPALAPHLKRAFDEGHQIALHTDTHPHLNTLTPEKIRSELNQNGDSVKEIIGSVPNYMRPPYGECNQNTREVIQEMGFLIVNWNVDSNDWQYHGNSANHDLLLENMAVKINPSDSLTQSFISLQHDTEDFSVARVPQIIDLIISKGFHFETVADCLGNVLPMYRGAPNNNNATAPRQPPTTTNSTFKPSITTATQPTAILLDPIVTQPPPKKTDLTPIFGAIDTTQLFKRKLHHILYTRIPHCE</sequence>
<evidence type="ECO:0000313" key="10">
    <source>
        <dbReference type="Proteomes" id="UP000193498"/>
    </source>
</evidence>
<protein>
    <submittedName>
        <fullName evidence="9">Glycoside hydrolase/deacetylase</fullName>
    </submittedName>
</protein>
<dbReference type="PANTHER" id="PTHR46471">
    <property type="entry name" value="CHITIN DEACETYLASE"/>
    <property type="match status" value="1"/>
</dbReference>
<evidence type="ECO:0000256" key="6">
    <source>
        <dbReference type="SAM" id="MobiDB-lite"/>
    </source>
</evidence>
<feature type="signal peptide" evidence="7">
    <location>
        <begin position="1"/>
        <end position="19"/>
    </location>
</feature>
<dbReference type="AlphaFoldDB" id="A0A1Y1YLF7"/>